<name>A0AAW6TAU7_9MICO</name>
<evidence type="ECO:0000313" key="4">
    <source>
        <dbReference type="Proteomes" id="UP001321506"/>
    </source>
</evidence>
<reference evidence="3 4" key="1">
    <citation type="submission" date="2023-04" db="EMBL/GenBank/DDBJ databases">
        <title>Klugiella caeni sp. nov. isolated from the sludge of biochemical tank.</title>
        <authorList>
            <person name="Geng K."/>
        </authorList>
    </citation>
    <scope>NUCLEOTIDE SEQUENCE [LARGE SCALE GENOMIC DNA]</scope>
    <source>
        <strain evidence="3 4">YN-L-19</strain>
    </source>
</reference>
<dbReference type="Proteomes" id="UP001321506">
    <property type="component" value="Unassembled WGS sequence"/>
</dbReference>
<feature type="transmembrane region" description="Helical" evidence="2">
    <location>
        <begin position="113"/>
        <end position="141"/>
    </location>
</feature>
<proteinExistence type="predicted"/>
<comment type="caution">
    <text evidence="3">The sequence shown here is derived from an EMBL/GenBank/DDBJ whole genome shotgun (WGS) entry which is preliminary data.</text>
</comment>
<dbReference type="RefSeq" id="WP_281489231.1">
    <property type="nucleotide sequence ID" value="NZ_JASATX010000004.1"/>
</dbReference>
<organism evidence="3 4">
    <name type="scientific">Ruicaihuangia caeni</name>
    <dbReference type="NCBI Taxonomy" id="3042517"/>
    <lineage>
        <taxon>Bacteria</taxon>
        <taxon>Bacillati</taxon>
        <taxon>Actinomycetota</taxon>
        <taxon>Actinomycetes</taxon>
        <taxon>Micrococcales</taxon>
        <taxon>Microbacteriaceae</taxon>
        <taxon>Ruicaihuangia</taxon>
    </lineage>
</organism>
<feature type="transmembrane region" description="Helical" evidence="2">
    <location>
        <begin position="260"/>
        <end position="284"/>
    </location>
</feature>
<feature type="transmembrane region" description="Helical" evidence="2">
    <location>
        <begin position="304"/>
        <end position="334"/>
    </location>
</feature>
<keyword evidence="2" id="KW-1133">Transmembrane helix</keyword>
<dbReference type="EMBL" id="JASATX010000004">
    <property type="protein sequence ID" value="MDI2099448.1"/>
    <property type="molecule type" value="Genomic_DNA"/>
</dbReference>
<feature type="region of interest" description="Disordered" evidence="1">
    <location>
        <begin position="358"/>
        <end position="382"/>
    </location>
</feature>
<feature type="transmembrane region" description="Helical" evidence="2">
    <location>
        <begin position="162"/>
        <end position="194"/>
    </location>
</feature>
<evidence type="ECO:0000256" key="2">
    <source>
        <dbReference type="SAM" id="Phobius"/>
    </source>
</evidence>
<evidence type="ECO:0000256" key="1">
    <source>
        <dbReference type="SAM" id="MobiDB-lite"/>
    </source>
</evidence>
<evidence type="ECO:0008006" key="5">
    <source>
        <dbReference type="Google" id="ProtNLM"/>
    </source>
</evidence>
<keyword evidence="2" id="KW-0812">Transmembrane</keyword>
<feature type="transmembrane region" description="Helical" evidence="2">
    <location>
        <begin position="70"/>
        <end position="93"/>
    </location>
</feature>
<feature type="transmembrane region" description="Helical" evidence="2">
    <location>
        <begin position="200"/>
        <end position="223"/>
    </location>
</feature>
<protein>
    <recommendedName>
        <fullName evidence="5">Glycerophosphoryl diester phosphodiesterase membrane domain-containing protein</fullName>
    </recommendedName>
</protein>
<evidence type="ECO:0000313" key="3">
    <source>
        <dbReference type="EMBL" id="MDI2099448.1"/>
    </source>
</evidence>
<keyword evidence="4" id="KW-1185">Reference proteome</keyword>
<dbReference type="AlphaFoldDB" id="A0AAW6TAU7"/>
<keyword evidence="2" id="KW-0472">Membrane</keyword>
<sequence length="382" mass="39228">MPPAYGAPPYGAPAYGAPGGQPYGAPQATGWTPPPKPGLIPLRPLSLGDVLGASFQVLRRNPKPTFGVSLLWQAIVIVLTVVLMGGVTALVVWRTSMASGADADAVAAGGVAAILVSAAVPLLLSVVAAGLMQGIIALEVARGAVGEKLRFRGLWRSARGRLGALVGWTLLVTLAVLIAIGIVVAAVVGLGFAVGGAVGIAIAVVLSIFAVLGALAIGAWLGTKLALVPSALMIERLPLREAVARSWTLVSGHFWRSFGILLLVAVILNVASQIVTTPMSLLLGMVTPLFSLDDNETSAVVTGLVVYLLLIAVSLVVAAVALVVQAATASLIYIDLRMRKEGLDLELQRFVEARHQPGADARDPLLPGSTARGAEPGWSAQA</sequence>
<gene>
    <name evidence="3" type="ORF">QF206_10780</name>
</gene>
<accession>A0AAW6TAU7</accession>